<evidence type="ECO:0000313" key="1">
    <source>
        <dbReference type="EMBL" id="MBZ2207161.1"/>
    </source>
</evidence>
<dbReference type="RefSeq" id="WP_223467663.1">
    <property type="nucleotide sequence ID" value="NZ_JAFBIL020000003.1"/>
</dbReference>
<dbReference type="Proteomes" id="UP000809349">
    <property type="component" value="Unassembled WGS sequence"/>
</dbReference>
<proteinExistence type="predicted"/>
<evidence type="ECO:0008006" key="3">
    <source>
        <dbReference type="Google" id="ProtNLM"/>
    </source>
</evidence>
<protein>
    <recommendedName>
        <fullName evidence="3">HNH endonuclease</fullName>
    </recommendedName>
</protein>
<organism evidence="1 2">
    <name type="scientific">Massilia soli</name>
    <dbReference type="NCBI Taxonomy" id="2792854"/>
    <lineage>
        <taxon>Bacteria</taxon>
        <taxon>Pseudomonadati</taxon>
        <taxon>Pseudomonadota</taxon>
        <taxon>Betaproteobacteria</taxon>
        <taxon>Burkholderiales</taxon>
        <taxon>Oxalobacteraceae</taxon>
        <taxon>Telluria group</taxon>
        <taxon>Massilia</taxon>
    </lineage>
</organism>
<comment type="caution">
    <text evidence="1">The sequence shown here is derived from an EMBL/GenBank/DDBJ whole genome shotgun (WGS) entry which is preliminary data.</text>
</comment>
<dbReference type="InterPro" id="IPR003615">
    <property type="entry name" value="HNH_nuc"/>
</dbReference>
<sequence>MKDQLIEITWSEDAVELLDLRTVTNAGTWITTYESWSGPDSVHYRVFAIQLGEGEQTRYELHYRRDEQLYKKAFARARFGRSLIWRDESSQAQAEWLDDEPSSGFDGLAIKVRLLSYTGAAGSRATENRSGSGGRFRSELLATVSPEHIWSAVQGLQSGDSKLHPFAESTDFDLVLDDGQRLPPKAVFGIALSKKLELPVEPKHFSGGDGSPCFRILRAAGFRIIRKDEPTPDSELDIEEGEWEEGRQVIRSHVARERASGLAKAKKAQFVRLYGVLRCEECGLVPTEHYSTALAESCIEIHHAETLVSEMSTDHKTKLEDLQCLCANCHRLIHRQMRERRQQELLLG</sequence>
<accession>A0ABS7SLV4</accession>
<reference evidence="1 2" key="1">
    <citation type="submission" date="2021-08" db="EMBL/GenBank/DDBJ databases">
        <title>Massilia sp. R798.</title>
        <authorList>
            <person name="Baek J.H."/>
            <person name="Jung H.S."/>
            <person name="Kim K.R."/>
            <person name="Jeon C.O."/>
        </authorList>
    </citation>
    <scope>NUCLEOTIDE SEQUENCE [LARGE SCALE GENOMIC DNA]</scope>
    <source>
        <strain evidence="1 2">R798</strain>
    </source>
</reference>
<evidence type="ECO:0000313" key="2">
    <source>
        <dbReference type="Proteomes" id="UP000809349"/>
    </source>
</evidence>
<keyword evidence="2" id="KW-1185">Reference proteome</keyword>
<dbReference type="CDD" id="cd00085">
    <property type="entry name" value="HNHc"/>
    <property type="match status" value="1"/>
</dbReference>
<gene>
    <name evidence="1" type="ORF">I4X03_007795</name>
</gene>
<name>A0ABS7SLV4_9BURK</name>
<dbReference type="EMBL" id="JAFBIL020000003">
    <property type="protein sequence ID" value="MBZ2207161.1"/>
    <property type="molecule type" value="Genomic_DNA"/>
</dbReference>